<name>A0A0C3HUN3_OIDMZ</name>
<evidence type="ECO:0000313" key="3">
    <source>
        <dbReference type="Proteomes" id="UP000054321"/>
    </source>
</evidence>
<keyword evidence="1" id="KW-0472">Membrane</keyword>
<sequence>MILKLISRSLPLPGTSDPLLRQYTGIQGLDTHLASLVTFFAPVVDMSSSDLTLSGGFGLGQFGAGWALLTLESLRAGNRARIVSYIVIFGLILQNITFAVTIPIYLLIHLLTSPTASSFPGKFASSVLVVNSTDLKILPFSIILGYIVPSVLMALPAPSLVSSTVHQQFIALWQPFPLWTALIQWTVKALYSLFVNGNTNQESSFGASYLSAAKYTYGFVLVFCMITHLAAFAIAVLPPSTFENSTAELIRLSQSDMFGVYVPKPPVFGLKFPSFAEGVQNFLVWDLYVGMTAVLLWATLLYRNATSANASWLSWPTLGFKILAWTLFSGPMGAATILLWERDAIVGQKVKQGI</sequence>
<reference evidence="2 3" key="1">
    <citation type="submission" date="2014-04" db="EMBL/GenBank/DDBJ databases">
        <authorList>
            <consortium name="DOE Joint Genome Institute"/>
            <person name="Kuo A."/>
            <person name="Martino E."/>
            <person name="Perotto S."/>
            <person name="Kohler A."/>
            <person name="Nagy L.G."/>
            <person name="Floudas D."/>
            <person name="Copeland A."/>
            <person name="Barry K.W."/>
            <person name="Cichocki N."/>
            <person name="Veneault-Fourrey C."/>
            <person name="LaButti K."/>
            <person name="Lindquist E.A."/>
            <person name="Lipzen A."/>
            <person name="Lundell T."/>
            <person name="Morin E."/>
            <person name="Murat C."/>
            <person name="Sun H."/>
            <person name="Tunlid A."/>
            <person name="Henrissat B."/>
            <person name="Grigoriev I.V."/>
            <person name="Hibbett D.S."/>
            <person name="Martin F."/>
            <person name="Nordberg H.P."/>
            <person name="Cantor M.N."/>
            <person name="Hua S.X."/>
        </authorList>
    </citation>
    <scope>NUCLEOTIDE SEQUENCE [LARGE SCALE GENOMIC DNA]</scope>
    <source>
        <strain evidence="2 3">Zn</strain>
    </source>
</reference>
<dbReference type="HOGENOM" id="CLU_038717_0_0_1"/>
<organism evidence="2 3">
    <name type="scientific">Oidiodendron maius (strain Zn)</name>
    <dbReference type="NCBI Taxonomy" id="913774"/>
    <lineage>
        <taxon>Eukaryota</taxon>
        <taxon>Fungi</taxon>
        <taxon>Dikarya</taxon>
        <taxon>Ascomycota</taxon>
        <taxon>Pezizomycotina</taxon>
        <taxon>Leotiomycetes</taxon>
        <taxon>Leotiomycetes incertae sedis</taxon>
        <taxon>Myxotrichaceae</taxon>
        <taxon>Oidiodendron</taxon>
    </lineage>
</organism>
<feature type="transmembrane region" description="Helical" evidence="1">
    <location>
        <begin position="176"/>
        <end position="195"/>
    </location>
</feature>
<accession>A0A0C3HUN3</accession>
<keyword evidence="1" id="KW-1133">Transmembrane helix</keyword>
<proteinExistence type="predicted"/>
<feature type="transmembrane region" description="Helical" evidence="1">
    <location>
        <begin position="282"/>
        <end position="302"/>
    </location>
</feature>
<feature type="transmembrane region" description="Helical" evidence="1">
    <location>
        <begin position="137"/>
        <end position="155"/>
    </location>
</feature>
<keyword evidence="1" id="KW-0812">Transmembrane</keyword>
<evidence type="ECO:0000256" key="1">
    <source>
        <dbReference type="SAM" id="Phobius"/>
    </source>
</evidence>
<protein>
    <submittedName>
        <fullName evidence="2">Uncharacterized protein</fullName>
    </submittedName>
</protein>
<feature type="transmembrane region" description="Helical" evidence="1">
    <location>
        <begin position="215"/>
        <end position="237"/>
    </location>
</feature>
<dbReference type="Proteomes" id="UP000054321">
    <property type="component" value="Unassembled WGS sequence"/>
</dbReference>
<evidence type="ECO:0000313" key="2">
    <source>
        <dbReference type="EMBL" id="KIN05957.1"/>
    </source>
</evidence>
<feature type="transmembrane region" description="Helical" evidence="1">
    <location>
        <begin position="83"/>
        <end position="108"/>
    </location>
</feature>
<dbReference type="AlphaFoldDB" id="A0A0C3HUN3"/>
<feature type="transmembrane region" description="Helical" evidence="1">
    <location>
        <begin position="322"/>
        <end position="340"/>
    </location>
</feature>
<dbReference type="EMBL" id="KN832871">
    <property type="protein sequence ID" value="KIN05957.1"/>
    <property type="molecule type" value="Genomic_DNA"/>
</dbReference>
<dbReference type="OrthoDB" id="1669814at2759"/>
<reference evidence="3" key="2">
    <citation type="submission" date="2015-01" db="EMBL/GenBank/DDBJ databases">
        <title>Evolutionary Origins and Diversification of the Mycorrhizal Mutualists.</title>
        <authorList>
            <consortium name="DOE Joint Genome Institute"/>
            <consortium name="Mycorrhizal Genomics Consortium"/>
            <person name="Kohler A."/>
            <person name="Kuo A."/>
            <person name="Nagy L.G."/>
            <person name="Floudas D."/>
            <person name="Copeland A."/>
            <person name="Barry K.W."/>
            <person name="Cichocki N."/>
            <person name="Veneault-Fourrey C."/>
            <person name="LaButti K."/>
            <person name="Lindquist E.A."/>
            <person name="Lipzen A."/>
            <person name="Lundell T."/>
            <person name="Morin E."/>
            <person name="Murat C."/>
            <person name="Riley R."/>
            <person name="Ohm R."/>
            <person name="Sun H."/>
            <person name="Tunlid A."/>
            <person name="Henrissat B."/>
            <person name="Grigoriev I.V."/>
            <person name="Hibbett D.S."/>
            <person name="Martin F."/>
        </authorList>
    </citation>
    <scope>NUCLEOTIDE SEQUENCE [LARGE SCALE GENOMIC DNA]</scope>
    <source>
        <strain evidence="3">Zn</strain>
    </source>
</reference>
<keyword evidence="3" id="KW-1185">Reference proteome</keyword>
<gene>
    <name evidence="2" type="ORF">OIDMADRAFT_100817</name>
</gene>
<dbReference type="STRING" id="913774.A0A0C3HUN3"/>
<dbReference type="InParanoid" id="A0A0C3HUN3"/>